<protein>
    <submittedName>
        <fullName evidence="2">Uncharacterized protein</fullName>
    </submittedName>
</protein>
<feature type="region of interest" description="Disordered" evidence="1">
    <location>
        <begin position="190"/>
        <end position="260"/>
    </location>
</feature>
<organism evidence="2 3">
    <name type="scientific">Tetraparma gracilis</name>
    <dbReference type="NCBI Taxonomy" id="2962635"/>
    <lineage>
        <taxon>Eukaryota</taxon>
        <taxon>Sar</taxon>
        <taxon>Stramenopiles</taxon>
        <taxon>Ochrophyta</taxon>
        <taxon>Bolidophyceae</taxon>
        <taxon>Parmales</taxon>
        <taxon>Triparmaceae</taxon>
        <taxon>Tetraparma</taxon>
    </lineage>
</organism>
<name>A0ABQ6MRI2_9STRA</name>
<dbReference type="Proteomes" id="UP001165060">
    <property type="component" value="Unassembled WGS sequence"/>
</dbReference>
<reference evidence="2 3" key="1">
    <citation type="journal article" date="2023" name="Commun. Biol.">
        <title>Genome analysis of Parmales, the sister group of diatoms, reveals the evolutionary specialization of diatoms from phago-mixotrophs to photoautotrophs.</title>
        <authorList>
            <person name="Ban H."/>
            <person name="Sato S."/>
            <person name="Yoshikawa S."/>
            <person name="Yamada K."/>
            <person name="Nakamura Y."/>
            <person name="Ichinomiya M."/>
            <person name="Sato N."/>
            <person name="Blanc-Mathieu R."/>
            <person name="Endo H."/>
            <person name="Kuwata A."/>
            <person name="Ogata H."/>
        </authorList>
    </citation>
    <scope>NUCLEOTIDE SEQUENCE [LARGE SCALE GENOMIC DNA]</scope>
</reference>
<evidence type="ECO:0000256" key="1">
    <source>
        <dbReference type="SAM" id="MobiDB-lite"/>
    </source>
</evidence>
<proteinExistence type="predicted"/>
<feature type="compositionally biased region" description="Acidic residues" evidence="1">
    <location>
        <begin position="205"/>
        <end position="222"/>
    </location>
</feature>
<sequence>MLSAKPLSQTAEHVGIQADLQHILDTALVAIKEKDDHEHRVGVLLAKQADDQRQLSRVTQQRDVLEEKVGTLSKDYCALQEACRDKHDGASDEARLREELAAANSLAYSLRNDVGTFKRRAEMLDLECKNHRARAGYLADLRDQQAREIKSLRTANTTKGSSDQSDVDYYKDAAVGLSADNKRLVQELADERARNSTVPPALTEATDDEAAAEAEPMDVDGDGDNHALELGAAEASDGDNHALGAAEASDGSNDALEFDE</sequence>
<gene>
    <name evidence="2" type="ORF">TeGR_g11557</name>
</gene>
<accession>A0ABQ6MRI2</accession>
<keyword evidence="3" id="KW-1185">Reference proteome</keyword>
<dbReference type="EMBL" id="BRYB01000475">
    <property type="protein sequence ID" value="GMI30724.1"/>
    <property type="molecule type" value="Genomic_DNA"/>
</dbReference>
<comment type="caution">
    <text evidence="2">The sequence shown here is derived from an EMBL/GenBank/DDBJ whole genome shotgun (WGS) entry which is preliminary data.</text>
</comment>
<evidence type="ECO:0000313" key="3">
    <source>
        <dbReference type="Proteomes" id="UP001165060"/>
    </source>
</evidence>
<evidence type="ECO:0000313" key="2">
    <source>
        <dbReference type="EMBL" id="GMI30724.1"/>
    </source>
</evidence>